<dbReference type="CDD" id="cd01143">
    <property type="entry name" value="YvrC"/>
    <property type="match status" value="1"/>
</dbReference>
<dbReference type="Proteomes" id="UP001299409">
    <property type="component" value="Unassembled WGS sequence"/>
</dbReference>
<evidence type="ECO:0000313" key="5">
    <source>
        <dbReference type="Proteomes" id="UP001299409"/>
    </source>
</evidence>
<dbReference type="PROSITE" id="PS51257">
    <property type="entry name" value="PROKAR_LIPOPROTEIN"/>
    <property type="match status" value="1"/>
</dbReference>
<accession>A0ABS8CSY2</accession>
<dbReference type="PROSITE" id="PS50983">
    <property type="entry name" value="FE_B12_PBP"/>
    <property type="match status" value="1"/>
</dbReference>
<feature type="domain" description="Fe/B12 periplasmic-binding" evidence="3">
    <location>
        <begin position="47"/>
        <end position="302"/>
    </location>
</feature>
<dbReference type="Pfam" id="PF01497">
    <property type="entry name" value="Peripla_BP_2"/>
    <property type="match status" value="1"/>
</dbReference>
<feature type="chain" id="PRO_5046387153" evidence="2">
    <location>
        <begin position="24"/>
        <end position="306"/>
    </location>
</feature>
<protein>
    <submittedName>
        <fullName evidence="4">ABC transporter substrate-binding protein</fullName>
    </submittedName>
</protein>
<keyword evidence="2" id="KW-0732">Signal</keyword>
<reference evidence="4 5" key="1">
    <citation type="submission" date="2021-10" db="EMBL/GenBank/DDBJ databases">
        <title>Collection of gut derived symbiotic bacterial strains cultured from healthy donors.</title>
        <authorList>
            <person name="Lin H."/>
            <person name="Littmann E."/>
            <person name="Claire K."/>
            <person name="Pamer E."/>
        </authorList>
    </citation>
    <scope>NUCLEOTIDE SEQUENCE [LARGE SCALE GENOMIC DNA]</scope>
    <source>
        <strain evidence="4 5">MSK.17.68</strain>
    </source>
</reference>
<dbReference type="PANTHER" id="PTHR30535">
    <property type="entry name" value="VITAMIN B12-BINDING PROTEIN"/>
    <property type="match status" value="1"/>
</dbReference>
<evidence type="ECO:0000259" key="3">
    <source>
        <dbReference type="PROSITE" id="PS50983"/>
    </source>
</evidence>
<dbReference type="SUPFAM" id="SSF53807">
    <property type="entry name" value="Helical backbone' metal receptor"/>
    <property type="match status" value="1"/>
</dbReference>
<feature type="signal peptide" evidence="2">
    <location>
        <begin position="1"/>
        <end position="23"/>
    </location>
</feature>
<dbReference type="InterPro" id="IPR050902">
    <property type="entry name" value="ABC_Transporter_SBP"/>
</dbReference>
<evidence type="ECO:0000256" key="1">
    <source>
        <dbReference type="ARBA" id="ARBA00008814"/>
    </source>
</evidence>
<organism evidence="4 5">
    <name type="scientific">Intestinibacter bartlettii</name>
    <dbReference type="NCBI Taxonomy" id="261299"/>
    <lineage>
        <taxon>Bacteria</taxon>
        <taxon>Bacillati</taxon>
        <taxon>Bacillota</taxon>
        <taxon>Clostridia</taxon>
        <taxon>Peptostreptococcales</taxon>
        <taxon>Peptostreptococcaceae</taxon>
        <taxon>Intestinibacter</taxon>
    </lineage>
</organism>
<dbReference type="PANTHER" id="PTHR30535:SF34">
    <property type="entry name" value="MOLYBDATE-BINDING PROTEIN MOLA"/>
    <property type="match status" value="1"/>
</dbReference>
<dbReference type="Gene3D" id="3.40.50.1980">
    <property type="entry name" value="Nitrogenase molybdenum iron protein domain"/>
    <property type="match status" value="2"/>
</dbReference>
<comment type="caution">
    <text evidence="4">The sequence shown here is derived from an EMBL/GenBank/DDBJ whole genome shotgun (WGS) entry which is preliminary data.</text>
</comment>
<gene>
    <name evidence="4" type="ORF">LIP50_00035</name>
</gene>
<evidence type="ECO:0000313" key="4">
    <source>
        <dbReference type="EMBL" id="MCB5444582.1"/>
    </source>
</evidence>
<keyword evidence="5" id="KW-1185">Reference proteome</keyword>
<proteinExistence type="inferred from homology"/>
<sequence>MHMKKKLLSILLCLMLVFAVGCSNDSGQKTITDREGNEVKVPNKIEKIISTAPSNTEILAGLGLADKIIAADTYSEGIEGLSKDTELMDFQTPDAEKIIELNPDIIIASGYNQVGSSEDPYKSVSDAGIPVVYIPSSNSIDGIYKDIAFIAELVGAKDKGDEMIASMKKEVDSIKEIGSKIKDKKKVYFEIGPAPTLYSVGKDTFINEMIQTIGAENIFANQDAWISPSEESVIDANPDVILTNVNYVENPTKEIMSRDGWDNITAVKEKAVYSIDANSSSRPTQNIIKALKEMAKAVYPDEFKDK</sequence>
<dbReference type="EMBL" id="JAJBMB010000001">
    <property type="protein sequence ID" value="MCB5444582.1"/>
    <property type="molecule type" value="Genomic_DNA"/>
</dbReference>
<dbReference type="InterPro" id="IPR002491">
    <property type="entry name" value="ABC_transptr_periplasmic_BD"/>
</dbReference>
<name>A0ABS8CSY2_9FIRM</name>
<comment type="similarity">
    <text evidence="1">Belongs to the bacterial solute-binding protein 8 family.</text>
</comment>
<evidence type="ECO:0000256" key="2">
    <source>
        <dbReference type="SAM" id="SignalP"/>
    </source>
</evidence>